<dbReference type="HOGENOM" id="CLU_920811_0_0_5"/>
<dbReference type="InterPro" id="IPR042183">
    <property type="entry name" value="MmgE/PrpD_sf_1"/>
</dbReference>
<accession>M9RQG3</accession>
<evidence type="ECO:0000259" key="2">
    <source>
        <dbReference type="Pfam" id="PF03972"/>
    </source>
</evidence>
<dbReference type="Proteomes" id="UP000004688">
    <property type="component" value="Chromosome"/>
</dbReference>
<dbReference type="Gene3D" id="1.10.4100.10">
    <property type="entry name" value="2-methylcitrate dehydratase PrpD"/>
    <property type="match status" value="1"/>
</dbReference>
<dbReference type="SUPFAM" id="SSF103378">
    <property type="entry name" value="2-methylcitrate dehydratase PrpD"/>
    <property type="match status" value="1"/>
</dbReference>
<gene>
    <name evidence="3" type="ORF">OA238_c19100</name>
</gene>
<dbReference type="STRING" id="391616.OA238_c19100"/>
<proteinExistence type="inferred from homology"/>
<dbReference type="OrthoDB" id="9795089at2"/>
<dbReference type="InterPro" id="IPR036148">
    <property type="entry name" value="MmgE/PrpD_sf"/>
</dbReference>
<feature type="domain" description="MmgE/PrpD N-terminal" evidence="2">
    <location>
        <begin position="21"/>
        <end position="234"/>
    </location>
</feature>
<name>M9RQG3_9RHOB</name>
<evidence type="ECO:0000256" key="1">
    <source>
        <dbReference type="ARBA" id="ARBA00006174"/>
    </source>
</evidence>
<comment type="similarity">
    <text evidence="1">Belongs to the PrpD family.</text>
</comment>
<evidence type="ECO:0000313" key="3">
    <source>
        <dbReference type="EMBL" id="AGI72015.1"/>
    </source>
</evidence>
<protein>
    <recommendedName>
        <fullName evidence="2">MmgE/PrpD N-terminal domain-containing protein</fullName>
    </recommendedName>
</protein>
<dbReference type="GO" id="GO:0016829">
    <property type="term" value="F:lyase activity"/>
    <property type="evidence" value="ECO:0007669"/>
    <property type="project" value="InterPro"/>
</dbReference>
<dbReference type="eggNOG" id="COG2079">
    <property type="taxonomic scope" value="Bacteria"/>
</dbReference>
<keyword evidence="4" id="KW-1185">Reference proteome</keyword>
<evidence type="ECO:0000313" key="4">
    <source>
        <dbReference type="Proteomes" id="UP000004688"/>
    </source>
</evidence>
<dbReference type="PANTHER" id="PTHR16943">
    <property type="entry name" value="2-METHYLCITRATE DEHYDRATASE-RELATED"/>
    <property type="match status" value="1"/>
</dbReference>
<dbReference type="PANTHER" id="PTHR16943:SF8">
    <property type="entry name" value="2-METHYLCITRATE DEHYDRATASE"/>
    <property type="match status" value="1"/>
</dbReference>
<sequence>MLNDLAPLDPFLNCKNNLTVPAHSLEVMELCLLDWAICGLGADNNPISLGMAQYSLNAGAGSASIFNAPTANDSMWSGRVPARAAALIKGTMSHVLDFDDTHFGHIGHVSTVVIPAALAVAETEGADFDAFLRAARIGAEVATRVGLWLGRSHYQAGWHQTATSGAFGAASAAAILMDAPPSSTTLNVAGFAAGQKAQFGSAMKPVNAGMAAAHGVEAAQLAKVGMCGSPDVIAALLATHNAEGNVSAFAGLGDTWIFDSVSHKYHACCHGTHAMIEALLSLMPLNVDTIDGNVPKNVEILI</sequence>
<reference evidence="3 4" key="1">
    <citation type="journal article" date="2013" name="PLoS ONE">
        <title>Poles Apart: Arctic and Antarctic Octadecabacter strains Share High Genome Plasticity and a New Type of Xanthorhodopsin.</title>
        <authorList>
            <person name="Vollmers J."/>
            <person name="Voget S."/>
            <person name="Dietrich S."/>
            <person name="Gollnow K."/>
            <person name="Smits M."/>
            <person name="Meyer K."/>
            <person name="Brinkhoff T."/>
            <person name="Simon M."/>
            <person name="Daniel R."/>
        </authorList>
    </citation>
    <scope>NUCLEOTIDE SEQUENCE [LARGE SCALE GENOMIC DNA]</scope>
    <source>
        <strain evidence="3 4">238</strain>
    </source>
</reference>
<dbReference type="KEGG" id="oar:OA238_c19100"/>
<dbReference type="InterPro" id="IPR045336">
    <property type="entry name" value="MmgE_PrpD_N"/>
</dbReference>
<dbReference type="AlphaFoldDB" id="M9RQG3"/>
<dbReference type="RefSeq" id="WP_015495143.1">
    <property type="nucleotide sequence ID" value="NC_020908.1"/>
</dbReference>
<organism evidence="3 4">
    <name type="scientific">Octadecabacter arcticus 238</name>
    <dbReference type="NCBI Taxonomy" id="391616"/>
    <lineage>
        <taxon>Bacteria</taxon>
        <taxon>Pseudomonadati</taxon>
        <taxon>Pseudomonadota</taxon>
        <taxon>Alphaproteobacteria</taxon>
        <taxon>Rhodobacterales</taxon>
        <taxon>Roseobacteraceae</taxon>
        <taxon>Octadecabacter</taxon>
    </lineage>
</organism>
<dbReference type="EMBL" id="CP003742">
    <property type="protein sequence ID" value="AGI72015.1"/>
    <property type="molecule type" value="Genomic_DNA"/>
</dbReference>
<dbReference type="InterPro" id="IPR005656">
    <property type="entry name" value="MmgE_PrpD"/>
</dbReference>
<dbReference type="Pfam" id="PF03972">
    <property type="entry name" value="MmgE_PrpD_N"/>
    <property type="match status" value="1"/>
</dbReference>